<evidence type="ECO:0000313" key="2">
    <source>
        <dbReference type="Proteomes" id="UP001296967"/>
    </source>
</evidence>
<dbReference type="PANTHER" id="PTHR34235:SF3">
    <property type="entry name" value="SLR1203 PROTEIN"/>
    <property type="match status" value="1"/>
</dbReference>
<dbReference type="EMBL" id="NHSF01000002">
    <property type="protein sequence ID" value="MBK5928966.1"/>
    <property type="molecule type" value="Genomic_DNA"/>
</dbReference>
<evidence type="ECO:0000313" key="1">
    <source>
        <dbReference type="EMBL" id="MBK5928966.1"/>
    </source>
</evidence>
<dbReference type="Gene3D" id="1.20.1220.20">
    <property type="entry name" value="Uncharcterised protein PF01724"/>
    <property type="match status" value="1"/>
</dbReference>
<keyword evidence="2" id="KW-1185">Reference proteome</keyword>
<accession>A0AAJ0XDY9</accession>
<sequence>MHSQLRETDDTTAAYDADYFLWLQATRGQLARRDFAGVDLIHLLEEIDDLSRREQRTLKHLLRQLLAHLLKLEYWSDEEPRSGNHWRAEVASFRKQIRDELEDSPSLRFYISEIFETCYTDARDITAARSQRPLITFPEKPLMPLAQVLNTSS</sequence>
<dbReference type="InterPro" id="IPR002636">
    <property type="entry name" value="DUF29"/>
</dbReference>
<reference evidence="1" key="2">
    <citation type="journal article" date="2020" name="Microorganisms">
        <title>Osmotic Adaptation and Compatible Solute Biosynthesis of Phototrophic Bacteria as Revealed from Genome Analyses.</title>
        <authorList>
            <person name="Imhoff J.F."/>
            <person name="Rahn T."/>
            <person name="Kunzel S."/>
            <person name="Keller A."/>
            <person name="Neulinger S.C."/>
        </authorList>
    </citation>
    <scope>NUCLEOTIDE SEQUENCE</scope>
    <source>
        <strain evidence="1">DSM 4395</strain>
    </source>
</reference>
<comment type="caution">
    <text evidence="1">The sequence shown here is derived from an EMBL/GenBank/DDBJ whole genome shotgun (WGS) entry which is preliminary data.</text>
</comment>
<gene>
    <name evidence="1" type="ORF">CCR82_00025</name>
</gene>
<dbReference type="Pfam" id="PF01724">
    <property type="entry name" value="DUF29"/>
    <property type="match status" value="1"/>
</dbReference>
<evidence type="ECO:0008006" key="3">
    <source>
        <dbReference type="Google" id="ProtNLM"/>
    </source>
</evidence>
<dbReference type="AlphaFoldDB" id="A0AAJ0XDY9"/>
<protein>
    <recommendedName>
        <fullName evidence="3">DUF29 domain-containing protein</fullName>
    </recommendedName>
</protein>
<dbReference type="Proteomes" id="UP001296967">
    <property type="component" value="Unassembled WGS sequence"/>
</dbReference>
<organism evidence="1 2">
    <name type="scientific">Halochromatium salexigens</name>
    <name type="common">Chromatium salexigens</name>
    <dbReference type="NCBI Taxonomy" id="49447"/>
    <lineage>
        <taxon>Bacteria</taxon>
        <taxon>Pseudomonadati</taxon>
        <taxon>Pseudomonadota</taxon>
        <taxon>Gammaproteobacteria</taxon>
        <taxon>Chromatiales</taxon>
        <taxon>Chromatiaceae</taxon>
        <taxon>Halochromatium</taxon>
    </lineage>
</organism>
<proteinExistence type="predicted"/>
<name>A0AAJ0XDY9_HALSE</name>
<dbReference type="RefSeq" id="WP_201243161.1">
    <property type="nucleotide sequence ID" value="NZ_NHSF01000002.1"/>
</dbReference>
<dbReference type="PANTHER" id="PTHR34235">
    <property type="entry name" value="SLR1203 PROTEIN-RELATED"/>
    <property type="match status" value="1"/>
</dbReference>
<reference evidence="1" key="1">
    <citation type="submission" date="2017-05" db="EMBL/GenBank/DDBJ databases">
        <authorList>
            <person name="Imhoff J.F."/>
            <person name="Rahn T."/>
            <person name="Kuenzel S."/>
            <person name="Neulinger S.C."/>
        </authorList>
    </citation>
    <scope>NUCLEOTIDE SEQUENCE</scope>
    <source>
        <strain evidence="1">DSM 4395</strain>
    </source>
</reference>